<dbReference type="Proteomes" id="UP000235405">
    <property type="component" value="Unassembled WGS sequence"/>
</dbReference>
<evidence type="ECO:0000313" key="4">
    <source>
        <dbReference type="Proteomes" id="UP000235405"/>
    </source>
</evidence>
<keyword evidence="2" id="KW-0732">Signal</keyword>
<keyword evidence="1" id="KW-0472">Membrane</keyword>
<dbReference type="RefSeq" id="WP_102481852.1">
    <property type="nucleotide sequence ID" value="NZ_MCSW01000051.1"/>
</dbReference>
<evidence type="ECO:0000256" key="1">
    <source>
        <dbReference type="SAM" id="Phobius"/>
    </source>
</evidence>
<name>A0A2N7CIZ9_VIBSP</name>
<evidence type="ECO:0008006" key="5">
    <source>
        <dbReference type="Google" id="ProtNLM"/>
    </source>
</evidence>
<gene>
    <name evidence="3" type="ORF">BCV19_23585</name>
</gene>
<keyword evidence="1" id="KW-0812">Transmembrane</keyword>
<dbReference type="AlphaFoldDB" id="A0A2N7CIZ9"/>
<feature type="transmembrane region" description="Helical" evidence="1">
    <location>
        <begin position="52"/>
        <end position="72"/>
    </location>
</feature>
<evidence type="ECO:0000313" key="3">
    <source>
        <dbReference type="EMBL" id="PMF30562.1"/>
    </source>
</evidence>
<feature type="signal peptide" evidence="2">
    <location>
        <begin position="1"/>
        <end position="33"/>
    </location>
</feature>
<organism evidence="3 4">
    <name type="scientific">Vibrio splendidus</name>
    <dbReference type="NCBI Taxonomy" id="29497"/>
    <lineage>
        <taxon>Bacteria</taxon>
        <taxon>Pseudomonadati</taxon>
        <taxon>Pseudomonadota</taxon>
        <taxon>Gammaproteobacteria</taxon>
        <taxon>Vibrionales</taxon>
        <taxon>Vibrionaceae</taxon>
        <taxon>Vibrio</taxon>
    </lineage>
</organism>
<evidence type="ECO:0000256" key="2">
    <source>
        <dbReference type="SAM" id="SignalP"/>
    </source>
</evidence>
<accession>A0A2N7CIZ9</accession>
<sequence>MKYMNKARKFASKVKTQAAVGSLLLMASAGARAEGADDIWAAIDLTGTTTKVVGAGVVIIGIAMALKTIGLGKRTVNKI</sequence>
<proteinExistence type="predicted"/>
<reference evidence="4" key="1">
    <citation type="submission" date="2016-07" db="EMBL/GenBank/DDBJ databases">
        <title>Nontailed viruses are major unrecognized killers of bacteria in the ocean.</title>
        <authorList>
            <person name="Kauffman K."/>
            <person name="Hussain F."/>
            <person name="Yang J."/>
            <person name="Arevalo P."/>
            <person name="Brown J."/>
            <person name="Cutler M."/>
            <person name="Kelly L."/>
            <person name="Polz M.F."/>
        </authorList>
    </citation>
    <scope>NUCLEOTIDE SEQUENCE [LARGE SCALE GENOMIC DNA]</scope>
    <source>
        <strain evidence="4">10N.286.54.F3</strain>
    </source>
</reference>
<comment type="caution">
    <text evidence="3">The sequence shown here is derived from an EMBL/GenBank/DDBJ whole genome shotgun (WGS) entry which is preliminary data.</text>
</comment>
<dbReference type="EMBL" id="MCSW01000051">
    <property type="protein sequence ID" value="PMF30562.1"/>
    <property type="molecule type" value="Genomic_DNA"/>
</dbReference>
<keyword evidence="1" id="KW-1133">Transmembrane helix</keyword>
<feature type="chain" id="PRO_5014626884" description="Phage coat protein" evidence="2">
    <location>
        <begin position="34"/>
        <end position="79"/>
    </location>
</feature>
<protein>
    <recommendedName>
        <fullName evidence="5">Phage coat protein</fullName>
    </recommendedName>
</protein>